<feature type="region of interest" description="Disordered" evidence="1">
    <location>
        <begin position="1"/>
        <end position="22"/>
    </location>
</feature>
<dbReference type="Proteomes" id="UP000276133">
    <property type="component" value="Unassembled WGS sequence"/>
</dbReference>
<protein>
    <submittedName>
        <fullName evidence="2">Uncharacterized protein</fullName>
    </submittedName>
</protein>
<gene>
    <name evidence="2" type="ORF">BpHYR1_044569</name>
</gene>
<evidence type="ECO:0000313" key="3">
    <source>
        <dbReference type="Proteomes" id="UP000276133"/>
    </source>
</evidence>
<evidence type="ECO:0000256" key="1">
    <source>
        <dbReference type="SAM" id="MobiDB-lite"/>
    </source>
</evidence>
<reference evidence="2 3" key="1">
    <citation type="journal article" date="2018" name="Sci. Rep.">
        <title>Genomic signatures of local adaptation to the degree of environmental predictability in rotifers.</title>
        <authorList>
            <person name="Franch-Gras L."/>
            <person name="Hahn C."/>
            <person name="Garcia-Roger E.M."/>
            <person name="Carmona M.J."/>
            <person name="Serra M."/>
            <person name="Gomez A."/>
        </authorList>
    </citation>
    <scope>NUCLEOTIDE SEQUENCE [LARGE SCALE GENOMIC DNA]</scope>
    <source>
        <strain evidence="2">HYR1</strain>
    </source>
</reference>
<sequence length="90" mass="10237">MADKVENKRKTKNSSKFGLMDSSGEIRHDSRIKSMPHLFATAVDLRSKARRDLAMLSCSFTKLVFNFYLKSLLVHNIAGVSENEFKQGKE</sequence>
<keyword evidence="3" id="KW-1185">Reference proteome</keyword>
<evidence type="ECO:0000313" key="2">
    <source>
        <dbReference type="EMBL" id="RNA17312.1"/>
    </source>
</evidence>
<comment type="caution">
    <text evidence="2">The sequence shown here is derived from an EMBL/GenBank/DDBJ whole genome shotgun (WGS) entry which is preliminary data.</text>
</comment>
<name>A0A3M7R151_BRAPC</name>
<organism evidence="2 3">
    <name type="scientific">Brachionus plicatilis</name>
    <name type="common">Marine rotifer</name>
    <name type="synonym">Brachionus muelleri</name>
    <dbReference type="NCBI Taxonomy" id="10195"/>
    <lineage>
        <taxon>Eukaryota</taxon>
        <taxon>Metazoa</taxon>
        <taxon>Spiralia</taxon>
        <taxon>Gnathifera</taxon>
        <taxon>Rotifera</taxon>
        <taxon>Eurotatoria</taxon>
        <taxon>Monogononta</taxon>
        <taxon>Pseudotrocha</taxon>
        <taxon>Ploima</taxon>
        <taxon>Brachionidae</taxon>
        <taxon>Brachionus</taxon>
    </lineage>
</organism>
<accession>A0A3M7R151</accession>
<dbReference type="AlphaFoldDB" id="A0A3M7R151"/>
<dbReference type="EMBL" id="REGN01004476">
    <property type="protein sequence ID" value="RNA17312.1"/>
    <property type="molecule type" value="Genomic_DNA"/>
</dbReference>
<proteinExistence type="predicted"/>